<reference evidence="2" key="2">
    <citation type="journal article" date="2015" name="Data Brief">
        <title>Shoot transcriptome of the giant reed, Arundo donax.</title>
        <authorList>
            <person name="Barrero R.A."/>
            <person name="Guerrero F.D."/>
            <person name="Moolhuijzen P."/>
            <person name="Goolsby J.A."/>
            <person name="Tidwell J."/>
            <person name="Bellgard S.E."/>
            <person name="Bellgard M.I."/>
        </authorList>
    </citation>
    <scope>NUCLEOTIDE SEQUENCE</scope>
    <source>
        <tissue evidence="2">Shoot tissue taken approximately 20 cm above the soil surface</tissue>
    </source>
</reference>
<evidence type="ECO:0000313" key="2">
    <source>
        <dbReference type="EMBL" id="JAD33724.1"/>
    </source>
</evidence>
<feature type="region of interest" description="Disordered" evidence="1">
    <location>
        <begin position="1"/>
        <end position="33"/>
    </location>
</feature>
<feature type="compositionally biased region" description="Basic and acidic residues" evidence="1">
    <location>
        <begin position="23"/>
        <end position="33"/>
    </location>
</feature>
<proteinExistence type="predicted"/>
<evidence type="ECO:0000256" key="1">
    <source>
        <dbReference type="SAM" id="MobiDB-lite"/>
    </source>
</evidence>
<name>A0A0A8Z2V1_ARUDO</name>
<reference evidence="2" key="1">
    <citation type="submission" date="2014-09" db="EMBL/GenBank/DDBJ databases">
        <authorList>
            <person name="Magalhaes I.L.F."/>
            <person name="Oliveira U."/>
            <person name="Santos F.R."/>
            <person name="Vidigal T.H.D.A."/>
            <person name="Brescovit A.D."/>
            <person name="Santos A.J."/>
        </authorList>
    </citation>
    <scope>NUCLEOTIDE SEQUENCE</scope>
    <source>
        <tissue evidence="2">Shoot tissue taken approximately 20 cm above the soil surface</tissue>
    </source>
</reference>
<sequence>MEAAPAKGQKRKPHEFGSGPPTKIHEGARWETN</sequence>
<dbReference type="AlphaFoldDB" id="A0A0A8Z2V1"/>
<accession>A0A0A8Z2V1</accession>
<protein>
    <submittedName>
        <fullName evidence="2">Uncharacterized protein</fullName>
    </submittedName>
</protein>
<dbReference type="EMBL" id="GBRH01264171">
    <property type="protein sequence ID" value="JAD33724.1"/>
    <property type="molecule type" value="Transcribed_RNA"/>
</dbReference>
<organism evidence="2">
    <name type="scientific">Arundo donax</name>
    <name type="common">Giant reed</name>
    <name type="synonym">Donax arundinaceus</name>
    <dbReference type="NCBI Taxonomy" id="35708"/>
    <lineage>
        <taxon>Eukaryota</taxon>
        <taxon>Viridiplantae</taxon>
        <taxon>Streptophyta</taxon>
        <taxon>Embryophyta</taxon>
        <taxon>Tracheophyta</taxon>
        <taxon>Spermatophyta</taxon>
        <taxon>Magnoliopsida</taxon>
        <taxon>Liliopsida</taxon>
        <taxon>Poales</taxon>
        <taxon>Poaceae</taxon>
        <taxon>PACMAD clade</taxon>
        <taxon>Arundinoideae</taxon>
        <taxon>Arundineae</taxon>
        <taxon>Arundo</taxon>
    </lineage>
</organism>